<dbReference type="PANTHER" id="PTHR23513">
    <property type="entry name" value="INTEGRAL MEMBRANE EFFLUX PROTEIN-RELATED"/>
    <property type="match status" value="1"/>
</dbReference>
<feature type="transmembrane region" description="Helical" evidence="6">
    <location>
        <begin position="223"/>
        <end position="243"/>
    </location>
</feature>
<protein>
    <recommendedName>
        <fullName evidence="9">MFS general substrate transporter</fullName>
    </recommendedName>
</protein>
<sequence>MPSRLKDPYILKRTCCSGTCPARGVEISAWLSTSYTFEERRNMAFYVGGIMFYKLGLEFFNGSITTLGTDRFAQADTFTKYAYPYLGAAEGVNQAAHCVGAIAPFIMRFPMRTVLSVSVLFFSLMTTVLLVVDAATGGKMRESASSPTHYGSWNPNAIFIIWTLSGVAYGMVELIRRIIPCDIVGGDVGKLRRMDATVHVFYEVTSTAAAFVSPAAISRFGNNYSFFLSPVFFALAGVVWFYVSVLNHSPYDEQEVYGLDEVDRPKRSKNYLIQVGRGIAGFGESIWVGTMMGWFLDSKLSVYIPDSGGFLRTLLLLPLRNVLWELALGVIVGGSNRGELLGALTVFLLSDVVTTPLNIVWILPYFTTVTGHSVDWAWRLAGLFIPISMSWAAGDVSLSAYIQAALSTGDASLAEKYPAVSHLGAVMAFLYSIYIILYAVLSSVLGDIIDNDYSVNHNIKDSLRRVAGIQYSICCCIIMIATFIPKGAFSINPKMINGVRHDGFDHQEDESLKNFSEMQTRKDDESASAVTV</sequence>
<evidence type="ECO:0000256" key="3">
    <source>
        <dbReference type="ARBA" id="ARBA00022692"/>
    </source>
</evidence>
<feature type="transmembrane region" description="Helical" evidence="6">
    <location>
        <begin position="340"/>
        <end position="364"/>
    </location>
</feature>
<feature type="transmembrane region" description="Helical" evidence="6">
    <location>
        <begin position="315"/>
        <end position="333"/>
    </location>
</feature>
<dbReference type="AlphaFoldDB" id="A0AA39NYL8"/>
<evidence type="ECO:0000256" key="2">
    <source>
        <dbReference type="ARBA" id="ARBA00022475"/>
    </source>
</evidence>
<keyword evidence="5 6" id="KW-0472">Membrane</keyword>
<dbReference type="EMBL" id="JAUEPU010000178">
    <property type="protein sequence ID" value="KAK0474302.1"/>
    <property type="molecule type" value="Genomic_DNA"/>
</dbReference>
<evidence type="ECO:0000313" key="8">
    <source>
        <dbReference type="Proteomes" id="UP001175228"/>
    </source>
</evidence>
<evidence type="ECO:0000313" key="7">
    <source>
        <dbReference type="EMBL" id="KAK0474302.1"/>
    </source>
</evidence>
<gene>
    <name evidence="7" type="ORF">EDD18DRAFT_1116732</name>
</gene>
<feature type="transmembrane region" description="Helical" evidence="6">
    <location>
        <begin position="466"/>
        <end position="485"/>
    </location>
</feature>
<evidence type="ECO:0000256" key="1">
    <source>
        <dbReference type="ARBA" id="ARBA00004651"/>
    </source>
</evidence>
<accession>A0AA39NYL8</accession>
<feature type="transmembrane region" description="Helical" evidence="6">
    <location>
        <begin position="196"/>
        <end position="217"/>
    </location>
</feature>
<proteinExistence type="predicted"/>
<reference evidence="7" key="1">
    <citation type="submission" date="2023-06" db="EMBL/GenBank/DDBJ databases">
        <authorList>
            <consortium name="Lawrence Berkeley National Laboratory"/>
            <person name="Ahrendt S."/>
            <person name="Sahu N."/>
            <person name="Indic B."/>
            <person name="Wong-Bajracharya J."/>
            <person name="Merenyi Z."/>
            <person name="Ke H.-M."/>
            <person name="Monk M."/>
            <person name="Kocsube S."/>
            <person name="Drula E."/>
            <person name="Lipzen A."/>
            <person name="Balint B."/>
            <person name="Henrissat B."/>
            <person name="Andreopoulos B."/>
            <person name="Martin F.M."/>
            <person name="Harder C.B."/>
            <person name="Rigling D."/>
            <person name="Ford K.L."/>
            <person name="Foster G.D."/>
            <person name="Pangilinan J."/>
            <person name="Papanicolaou A."/>
            <person name="Barry K."/>
            <person name="LaButti K."/>
            <person name="Viragh M."/>
            <person name="Koriabine M."/>
            <person name="Yan M."/>
            <person name="Riley R."/>
            <person name="Champramary S."/>
            <person name="Plett K.L."/>
            <person name="Tsai I.J."/>
            <person name="Slot J."/>
            <person name="Sipos G."/>
            <person name="Plett J."/>
            <person name="Nagy L.G."/>
            <person name="Grigoriev I.V."/>
        </authorList>
    </citation>
    <scope>NUCLEOTIDE SEQUENCE</scope>
    <source>
        <strain evidence="7">HWK02</strain>
    </source>
</reference>
<evidence type="ECO:0000256" key="4">
    <source>
        <dbReference type="ARBA" id="ARBA00022989"/>
    </source>
</evidence>
<keyword evidence="2" id="KW-1003">Cell membrane</keyword>
<feature type="transmembrane region" description="Helical" evidence="6">
    <location>
        <begin position="423"/>
        <end position="446"/>
    </location>
</feature>
<dbReference type="Proteomes" id="UP001175228">
    <property type="component" value="Unassembled WGS sequence"/>
</dbReference>
<keyword evidence="4 6" id="KW-1133">Transmembrane helix</keyword>
<keyword evidence="3 6" id="KW-0812">Transmembrane</keyword>
<dbReference type="PANTHER" id="PTHR23513:SF6">
    <property type="entry name" value="MAJOR FACILITATOR SUPERFAMILY ASSOCIATED DOMAIN-CONTAINING PROTEIN"/>
    <property type="match status" value="1"/>
</dbReference>
<evidence type="ECO:0008006" key="9">
    <source>
        <dbReference type="Google" id="ProtNLM"/>
    </source>
</evidence>
<name>A0AA39NYL8_9AGAR</name>
<feature type="transmembrane region" description="Helical" evidence="6">
    <location>
        <begin position="156"/>
        <end position="175"/>
    </location>
</feature>
<evidence type="ECO:0000256" key="5">
    <source>
        <dbReference type="ARBA" id="ARBA00023136"/>
    </source>
</evidence>
<dbReference type="GO" id="GO:0005886">
    <property type="term" value="C:plasma membrane"/>
    <property type="evidence" value="ECO:0007669"/>
    <property type="project" value="UniProtKB-SubCell"/>
</dbReference>
<feature type="transmembrane region" description="Helical" evidence="6">
    <location>
        <begin position="114"/>
        <end position="136"/>
    </location>
</feature>
<feature type="transmembrane region" description="Helical" evidence="6">
    <location>
        <begin position="275"/>
        <end position="295"/>
    </location>
</feature>
<comment type="subcellular location">
    <subcellularLocation>
        <location evidence="1">Cell membrane</location>
        <topology evidence="1">Multi-pass membrane protein</topology>
    </subcellularLocation>
</comment>
<organism evidence="7 8">
    <name type="scientific">Armillaria luteobubalina</name>
    <dbReference type="NCBI Taxonomy" id="153913"/>
    <lineage>
        <taxon>Eukaryota</taxon>
        <taxon>Fungi</taxon>
        <taxon>Dikarya</taxon>
        <taxon>Basidiomycota</taxon>
        <taxon>Agaricomycotina</taxon>
        <taxon>Agaricomycetes</taxon>
        <taxon>Agaricomycetidae</taxon>
        <taxon>Agaricales</taxon>
        <taxon>Marasmiineae</taxon>
        <taxon>Physalacriaceae</taxon>
        <taxon>Armillaria</taxon>
    </lineage>
</organism>
<comment type="caution">
    <text evidence="7">The sequence shown here is derived from an EMBL/GenBank/DDBJ whole genome shotgun (WGS) entry which is preliminary data.</text>
</comment>
<keyword evidence="8" id="KW-1185">Reference proteome</keyword>
<evidence type="ECO:0000256" key="6">
    <source>
        <dbReference type="SAM" id="Phobius"/>
    </source>
</evidence>